<dbReference type="GO" id="GO:0005975">
    <property type="term" value="P:carbohydrate metabolic process"/>
    <property type="evidence" value="ECO:0007669"/>
    <property type="project" value="InterPro"/>
</dbReference>
<dbReference type="SUPFAM" id="SSF49899">
    <property type="entry name" value="Concanavalin A-like lectins/glucanases"/>
    <property type="match status" value="1"/>
</dbReference>
<evidence type="ECO:0000256" key="3">
    <source>
        <dbReference type="ARBA" id="ARBA00023295"/>
    </source>
</evidence>
<comment type="similarity">
    <text evidence="1 6">Belongs to the glycosyl hydrolase 43 family.</text>
</comment>
<dbReference type="EMBL" id="CP055156">
    <property type="protein sequence ID" value="QNF34152.1"/>
    <property type="molecule type" value="Genomic_DNA"/>
</dbReference>
<gene>
    <name evidence="9" type="ORF">HUW51_16010</name>
</gene>
<feature type="site" description="Important for catalytic activity, responsible for pKa modulation of the active site Glu and correct orientation of both the proton donor and substrate" evidence="5">
    <location>
        <position position="161"/>
    </location>
</feature>
<organism evidence="9 10">
    <name type="scientific">Adhaeribacter swui</name>
    <dbReference type="NCBI Taxonomy" id="2086471"/>
    <lineage>
        <taxon>Bacteria</taxon>
        <taxon>Pseudomonadati</taxon>
        <taxon>Bacteroidota</taxon>
        <taxon>Cytophagia</taxon>
        <taxon>Cytophagales</taxon>
        <taxon>Hymenobacteraceae</taxon>
        <taxon>Adhaeribacter</taxon>
    </lineage>
</organism>
<protein>
    <submittedName>
        <fullName evidence="9">Family 43 glycosylhydrolase</fullName>
    </submittedName>
</protein>
<reference evidence="9 10" key="1">
    <citation type="journal article" date="2018" name="Int. J. Syst. Evol. Microbiol.">
        <title>Adhaeribacter swui sp. nov., isolated from wet mud.</title>
        <authorList>
            <person name="Kim D.U."/>
            <person name="Kim K.W."/>
            <person name="Kang M.S."/>
            <person name="Kim J.Y."/>
            <person name="Jang J.H."/>
            <person name="Kim M.K."/>
        </authorList>
    </citation>
    <scope>NUCLEOTIDE SEQUENCE [LARGE SCALE GENOMIC DNA]</scope>
    <source>
        <strain evidence="9 10">KCTC 52873</strain>
    </source>
</reference>
<evidence type="ECO:0000259" key="8">
    <source>
        <dbReference type="Pfam" id="PF17851"/>
    </source>
</evidence>
<evidence type="ECO:0000313" key="9">
    <source>
        <dbReference type="EMBL" id="QNF34152.1"/>
    </source>
</evidence>
<evidence type="ECO:0000256" key="2">
    <source>
        <dbReference type="ARBA" id="ARBA00022801"/>
    </source>
</evidence>
<evidence type="ECO:0000256" key="1">
    <source>
        <dbReference type="ARBA" id="ARBA00009865"/>
    </source>
</evidence>
<evidence type="ECO:0000256" key="7">
    <source>
        <dbReference type="SAM" id="MobiDB-lite"/>
    </source>
</evidence>
<dbReference type="RefSeq" id="WP_185270633.1">
    <property type="nucleotide sequence ID" value="NZ_CP055156.1"/>
</dbReference>
<dbReference type="PROSITE" id="PS51257">
    <property type="entry name" value="PROKAR_LIPOPROTEIN"/>
    <property type="match status" value="1"/>
</dbReference>
<dbReference type="AlphaFoldDB" id="A0A7G7GAG8"/>
<feature type="active site" description="Proton donor" evidence="4">
    <location>
        <position position="222"/>
    </location>
</feature>
<dbReference type="Pfam" id="PF17851">
    <property type="entry name" value="GH43_C2"/>
    <property type="match status" value="1"/>
</dbReference>
<dbReference type="Pfam" id="PF04616">
    <property type="entry name" value="Glyco_hydro_43"/>
    <property type="match status" value="1"/>
</dbReference>
<keyword evidence="10" id="KW-1185">Reference proteome</keyword>
<dbReference type="KEGG" id="aswu:HUW51_16010"/>
<keyword evidence="2 6" id="KW-0378">Hydrolase</keyword>
<feature type="region of interest" description="Disordered" evidence="7">
    <location>
        <begin position="20"/>
        <end position="42"/>
    </location>
</feature>
<dbReference type="InterPro" id="IPR023296">
    <property type="entry name" value="Glyco_hydro_beta-prop_sf"/>
</dbReference>
<dbReference type="PANTHER" id="PTHR42812">
    <property type="entry name" value="BETA-XYLOSIDASE"/>
    <property type="match status" value="1"/>
</dbReference>
<feature type="domain" description="Beta-xylosidase C-terminal Concanavalin A-like" evidence="8">
    <location>
        <begin position="353"/>
        <end position="534"/>
    </location>
</feature>
<dbReference type="InterPro" id="IPR013320">
    <property type="entry name" value="ConA-like_dom_sf"/>
</dbReference>
<dbReference type="CDD" id="cd08999">
    <property type="entry name" value="GH43_ABN-like"/>
    <property type="match status" value="1"/>
</dbReference>
<dbReference type="GO" id="GO:0004553">
    <property type="term" value="F:hydrolase activity, hydrolyzing O-glycosyl compounds"/>
    <property type="evidence" value="ECO:0007669"/>
    <property type="project" value="InterPro"/>
</dbReference>
<dbReference type="InterPro" id="IPR041542">
    <property type="entry name" value="GH43_C2"/>
</dbReference>
<accession>A0A7G7GAG8</accession>
<name>A0A7G7GAG8_9BACT</name>
<dbReference type="Gene3D" id="2.115.10.20">
    <property type="entry name" value="Glycosyl hydrolase domain, family 43"/>
    <property type="match status" value="1"/>
</dbReference>
<evidence type="ECO:0000256" key="5">
    <source>
        <dbReference type="PIRSR" id="PIRSR606710-2"/>
    </source>
</evidence>
<feature type="active site" description="Proton acceptor" evidence="4">
    <location>
        <position position="54"/>
    </location>
</feature>
<sequence>MKKIGLVLLSWVVFSCNSNKSSEADSGQTASSNQTTKTASVTYNNPVLPGDYADPSVVRVGDDYWATATSSEWAPLYPILHSKNLVDWETVGHVFPEKAPAWADAHFWAPEITYDNGKYYIYYTAKKKGGNLCIGVASSTKATGPYTDHGPLVCQEVGSIDAFPIRDEKGDLYMVWKEDGNSQKLPTPIWGQRLNEERTALIGERFELFRNDPKTWEGGLVEGPFILKRNGYYYTFYSGDACCGRGCTYGVGVARSKTLRGPWEKYASNPILKQSDTWKCAGHGSIVSDAQGRDFYLYHAYQKDDFVYPGRQGLLDEITWGKDGWPQFAKNAPTATAAAPFNQNAPDIYSLIEEFNQKTLAESWQWPVNQKSNYQIKPESNGQLVMKASPAELGTVLAQRTLTGDYTTTTLLDKSSLSNGATAGLAAIGDNSNAVGVSVSKGDLVLWSVKDNKVTTLEKVKAPTENTVQLKLTARKGNKLEFAWSTNGTAWNQLNKGQAIDAAYLPPWDRGVRTGLFAKGPVNTTATFDWFKVENLD</sequence>
<dbReference type="Proteomes" id="UP000515237">
    <property type="component" value="Chromosome"/>
</dbReference>
<dbReference type="SUPFAM" id="SSF75005">
    <property type="entry name" value="Arabinanase/levansucrase/invertase"/>
    <property type="match status" value="1"/>
</dbReference>
<proteinExistence type="inferred from homology"/>
<evidence type="ECO:0000313" key="10">
    <source>
        <dbReference type="Proteomes" id="UP000515237"/>
    </source>
</evidence>
<evidence type="ECO:0000256" key="4">
    <source>
        <dbReference type="PIRSR" id="PIRSR606710-1"/>
    </source>
</evidence>
<keyword evidence="3 6" id="KW-0326">Glycosidase</keyword>
<dbReference type="InterPro" id="IPR006710">
    <property type="entry name" value="Glyco_hydro_43"/>
</dbReference>
<dbReference type="InterPro" id="IPR051795">
    <property type="entry name" value="Glycosyl_Hydrlase_43"/>
</dbReference>
<evidence type="ECO:0000256" key="6">
    <source>
        <dbReference type="RuleBase" id="RU361187"/>
    </source>
</evidence>
<dbReference type="Gene3D" id="2.60.120.200">
    <property type="match status" value="1"/>
</dbReference>
<dbReference type="PANTHER" id="PTHR42812:SF5">
    <property type="entry name" value="ENDO-ARABINASE"/>
    <property type="match status" value="1"/>
</dbReference>